<feature type="transmembrane region" description="Helical" evidence="11">
    <location>
        <begin position="221"/>
        <end position="240"/>
    </location>
</feature>
<evidence type="ECO:0000256" key="7">
    <source>
        <dbReference type="ARBA" id="ARBA00022989"/>
    </source>
</evidence>
<gene>
    <name evidence="12" type="ORF">N825_01585</name>
</gene>
<feature type="transmembrane region" description="Helical" evidence="11">
    <location>
        <begin position="104"/>
        <end position="124"/>
    </location>
</feature>
<evidence type="ECO:0000256" key="6">
    <source>
        <dbReference type="ARBA" id="ARBA00022692"/>
    </source>
</evidence>
<dbReference type="RefSeq" id="WP_051511385.1">
    <property type="nucleotide sequence ID" value="NZ_AVFL01000001.1"/>
</dbReference>
<evidence type="ECO:0000256" key="5">
    <source>
        <dbReference type="ARBA" id="ARBA00022519"/>
    </source>
</evidence>
<dbReference type="EMBL" id="AVFL01000001">
    <property type="protein sequence ID" value="EWY42599.1"/>
    <property type="molecule type" value="Genomic_DNA"/>
</dbReference>
<dbReference type="GO" id="GO:0022857">
    <property type="term" value="F:transmembrane transporter activity"/>
    <property type="evidence" value="ECO:0007669"/>
    <property type="project" value="InterPro"/>
</dbReference>
<feature type="transmembrane region" description="Helical" evidence="11">
    <location>
        <begin position="58"/>
        <end position="74"/>
    </location>
</feature>
<feature type="transmembrane region" description="Helical" evidence="11">
    <location>
        <begin position="279"/>
        <end position="296"/>
    </location>
</feature>
<protein>
    <recommendedName>
        <fullName evidence="10">Autoinducer 2 import system permease protein LsrD</fullName>
    </recommendedName>
</protein>
<feature type="transmembrane region" description="Helical" evidence="11">
    <location>
        <begin position="170"/>
        <end position="192"/>
    </location>
</feature>
<sequence length="328" mass="35115">MTSLRYEVADRKRPAALDFWLRWEVLLLVLLAAVMVVNSRLSPWFLDYYNLMDSTFNFSEKAIMALAMTLIIVTRDIDLSVASIIALASVLMGLAAQAGAGIPLLVVIGLATGLLAGLANGLIITRFQIPAIVVTIGTMSLFRGIAYVVLGDTAITAYPAGFSWFGQSYLMWSIPFEFALFLGLTAVFGFVLHFTTTGRRIFAIGNNPTAARFSGIPVDRYRLALFALNGLIAGLAAILLTSRIGSTRPNIAAGWELEVITMVVLGGVSIVGGSGTISGVFIAVFVLGMMTFGLSLMNVPGIVMSVFVGTLLIASIAVPILIRRALRR</sequence>
<feature type="transmembrane region" description="Helical" evidence="11">
    <location>
        <begin position="131"/>
        <end position="150"/>
    </location>
</feature>
<evidence type="ECO:0000256" key="4">
    <source>
        <dbReference type="ARBA" id="ARBA00022475"/>
    </source>
</evidence>
<evidence type="ECO:0000256" key="3">
    <source>
        <dbReference type="ARBA" id="ARBA00022448"/>
    </source>
</evidence>
<keyword evidence="8 11" id="KW-0472">Membrane</keyword>
<keyword evidence="13" id="KW-1185">Reference proteome</keyword>
<organism evidence="12 13">
    <name type="scientific">Skermanella stibiiresistens SB22</name>
    <dbReference type="NCBI Taxonomy" id="1385369"/>
    <lineage>
        <taxon>Bacteria</taxon>
        <taxon>Pseudomonadati</taxon>
        <taxon>Pseudomonadota</taxon>
        <taxon>Alphaproteobacteria</taxon>
        <taxon>Rhodospirillales</taxon>
        <taxon>Azospirillaceae</taxon>
        <taxon>Skermanella</taxon>
    </lineage>
</organism>
<evidence type="ECO:0000256" key="2">
    <source>
        <dbReference type="ARBA" id="ARBA00011262"/>
    </source>
</evidence>
<proteinExistence type="predicted"/>
<dbReference type="OrthoDB" id="7351039at2"/>
<evidence type="ECO:0000256" key="1">
    <source>
        <dbReference type="ARBA" id="ARBA00004651"/>
    </source>
</evidence>
<evidence type="ECO:0000313" key="12">
    <source>
        <dbReference type="EMBL" id="EWY42599.1"/>
    </source>
</evidence>
<dbReference type="STRING" id="1385369.N825_01585"/>
<dbReference type="AlphaFoldDB" id="W9H979"/>
<dbReference type="Pfam" id="PF02653">
    <property type="entry name" value="BPD_transp_2"/>
    <property type="match status" value="1"/>
</dbReference>
<evidence type="ECO:0000256" key="11">
    <source>
        <dbReference type="SAM" id="Phobius"/>
    </source>
</evidence>
<keyword evidence="7 11" id="KW-1133">Transmembrane helix</keyword>
<feature type="transmembrane region" description="Helical" evidence="11">
    <location>
        <begin position="20"/>
        <end position="38"/>
    </location>
</feature>
<keyword evidence="3" id="KW-0813">Transport</keyword>
<keyword evidence="6 11" id="KW-0812">Transmembrane</keyword>
<comment type="subunit">
    <text evidence="2">The complex is composed of two ATP-binding proteins (LsrA), two transmembrane proteins (LsrC and LsrD) and a solute-binding protein (LsrB).</text>
</comment>
<name>W9H979_9PROT</name>
<keyword evidence="4" id="KW-1003">Cell membrane</keyword>
<evidence type="ECO:0000256" key="8">
    <source>
        <dbReference type="ARBA" id="ARBA00023136"/>
    </source>
</evidence>
<evidence type="ECO:0000256" key="10">
    <source>
        <dbReference type="ARBA" id="ARBA00039381"/>
    </source>
</evidence>
<comment type="function">
    <text evidence="9">Part of the ABC transporter complex LsrABCD involved in autoinducer 2 (AI-2) import. Probably responsible for the translocation of the substrate across the membrane.</text>
</comment>
<comment type="subcellular location">
    <subcellularLocation>
        <location evidence="1">Cell membrane</location>
        <topology evidence="1">Multi-pass membrane protein</topology>
    </subcellularLocation>
</comment>
<reference evidence="12 13" key="1">
    <citation type="submission" date="2013-08" db="EMBL/GenBank/DDBJ databases">
        <title>The genome sequence of Skermanella stibiiresistens.</title>
        <authorList>
            <person name="Zhu W."/>
            <person name="Wang G."/>
        </authorList>
    </citation>
    <scope>NUCLEOTIDE SEQUENCE [LARGE SCALE GENOMIC DNA]</scope>
    <source>
        <strain evidence="12 13">SB22</strain>
    </source>
</reference>
<dbReference type="PATRIC" id="fig|1385369.3.peg.309"/>
<dbReference type="GO" id="GO:0005886">
    <property type="term" value="C:plasma membrane"/>
    <property type="evidence" value="ECO:0007669"/>
    <property type="project" value="UniProtKB-SubCell"/>
</dbReference>
<accession>W9H979</accession>
<dbReference type="InterPro" id="IPR001851">
    <property type="entry name" value="ABC_transp_permease"/>
</dbReference>
<dbReference type="PANTHER" id="PTHR32196:SF71">
    <property type="entry name" value="AUTOINDUCER 2 IMPORT SYSTEM PERMEASE PROTEIN LSRD"/>
    <property type="match status" value="1"/>
</dbReference>
<feature type="transmembrane region" description="Helical" evidence="11">
    <location>
        <begin position="81"/>
        <end position="98"/>
    </location>
</feature>
<evidence type="ECO:0000256" key="9">
    <source>
        <dbReference type="ARBA" id="ARBA00025439"/>
    </source>
</evidence>
<feature type="transmembrane region" description="Helical" evidence="11">
    <location>
        <begin position="252"/>
        <end position="272"/>
    </location>
</feature>
<keyword evidence="5" id="KW-0997">Cell inner membrane</keyword>
<feature type="transmembrane region" description="Helical" evidence="11">
    <location>
        <begin position="302"/>
        <end position="322"/>
    </location>
</feature>
<dbReference type="Proteomes" id="UP000019486">
    <property type="component" value="Unassembled WGS sequence"/>
</dbReference>
<dbReference type="PANTHER" id="PTHR32196">
    <property type="entry name" value="ABC TRANSPORTER PERMEASE PROTEIN YPHD-RELATED-RELATED"/>
    <property type="match status" value="1"/>
</dbReference>
<evidence type="ECO:0000313" key="13">
    <source>
        <dbReference type="Proteomes" id="UP000019486"/>
    </source>
</evidence>
<dbReference type="CDD" id="cd06579">
    <property type="entry name" value="TM_PBP1_transp_AraH_like"/>
    <property type="match status" value="1"/>
</dbReference>
<comment type="caution">
    <text evidence="12">The sequence shown here is derived from an EMBL/GenBank/DDBJ whole genome shotgun (WGS) entry which is preliminary data.</text>
</comment>